<gene>
    <name evidence="1" type="ORF">EURHEDRAFT_264010</name>
</gene>
<dbReference type="Proteomes" id="UP000019804">
    <property type="component" value="Unassembled WGS sequence"/>
</dbReference>
<reference evidence="2" key="1">
    <citation type="journal article" date="2014" name="Nat. Commun.">
        <title>Genomic adaptations of the halophilic Dead Sea filamentous fungus Eurotium rubrum.</title>
        <authorList>
            <person name="Kis-Papo T."/>
            <person name="Weig A.R."/>
            <person name="Riley R."/>
            <person name="Persoh D."/>
            <person name="Salamov A."/>
            <person name="Sun H."/>
            <person name="Lipzen A."/>
            <person name="Wasser S.P."/>
            <person name="Rambold G."/>
            <person name="Grigoriev I.V."/>
            <person name="Nevo E."/>
        </authorList>
    </citation>
    <scope>NUCLEOTIDE SEQUENCE [LARGE SCALE GENOMIC DNA]</scope>
    <source>
        <strain evidence="2">CBS 135680</strain>
    </source>
</reference>
<dbReference type="GeneID" id="63693260"/>
<organism evidence="1 2">
    <name type="scientific">Aspergillus ruber (strain CBS 135680)</name>
    <dbReference type="NCBI Taxonomy" id="1388766"/>
    <lineage>
        <taxon>Eukaryota</taxon>
        <taxon>Fungi</taxon>
        <taxon>Dikarya</taxon>
        <taxon>Ascomycota</taxon>
        <taxon>Pezizomycotina</taxon>
        <taxon>Eurotiomycetes</taxon>
        <taxon>Eurotiomycetidae</taxon>
        <taxon>Eurotiales</taxon>
        <taxon>Aspergillaceae</taxon>
        <taxon>Aspergillus</taxon>
        <taxon>Aspergillus subgen. Aspergillus</taxon>
    </lineage>
</organism>
<name>A0A017SMC9_ASPRC</name>
<sequence>MSILPPYILLAMNECASALDWYGIPYDVLVLYRGGEILRRRAAYVICMQANLNDDDRIVANKNNRQTERAKEILSVISWAVWRCSLLCISGFHP</sequence>
<protein>
    <submittedName>
        <fullName evidence="1">Uncharacterized protein</fullName>
    </submittedName>
</protein>
<proteinExistence type="predicted"/>
<keyword evidence="2" id="KW-1185">Reference proteome</keyword>
<evidence type="ECO:0000313" key="1">
    <source>
        <dbReference type="EMBL" id="EYE97941.1"/>
    </source>
</evidence>
<dbReference type="EMBL" id="KK088414">
    <property type="protein sequence ID" value="EYE97941.1"/>
    <property type="molecule type" value="Genomic_DNA"/>
</dbReference>
<dbReference type="HOGENOM" id="CLU_2385778_0_0_1"/>
<accession>A0A017SMC9</accession>
<dbReference type="RefSeq" id="XP_040641629.1">
    <property type="nucleotide sequence ID" value="XM_040778136.1"/>
</dbReference>
<dbReference type="AlphaFoldDB" id="A0A017SMC9"/>
<evidence type="ECO:0000313" key="2">
    <source>
        <dbReference type="Proteomes" id="UP000019804"/>
    </source>
</evidence>